<gene>
    <name evidence="8" type="ORF">EV190_10519</name>
</gene>
<reference evidence="8 9" key="1">
    <citation type="submission" date="2019-03" db="EMBL/GenBank/DDBJ databases">
        <title>Genomic Encyclopedia of Type Strains, Phase IV (KMG-IV): sequencing the most valuable type-strain genomes for metagenomic binning, comparative biology and taxonomic classification.</title>
        <authorList>
            <person name="Goeker M."/>
        </authorList>
    </citation>
    <scope>NUCLEOTIDE SEQUENCE [LARGE SCALE GENOMIC DNA]</scope>
    <source>
        <strain evidence="8 9">DSM 46770</strain>
    </source>
</reference>
<dbReference type="Gene3D" id="3.40.50.970">
    <property type="match status" value="2"/>
</dbReference>
<evidence type="ECO:0000313" key="8">
    <source>
        <dbReference type="EMBL" id="TDQ52903.1"/>
    </source>
</evidence>
<dbReference type="GO" id="GO:0000287">
    <property type="term" value="F:magnesium ion binding"/>
    <property type="evidence" value="ECO:0007669"/>
    <property type="project" value="UniProtKB-ARBA"/>
</dbReference>
<dbReference type="InterPro" id="IPR019790">
    <property type="entry name" value="Xul5P/Fru6P_PKetolase_CS"/>
</dbReference>
<sequence>MASTGTGPVVSTGVLSPEELRGIDLYWRAANYLSVGQIYLLGNPLLREPLAPAQIKPRLLGHWGTTPGLNLVHAHLNHQIRRRDTDVMWIVGPGHGGPAAVATAWLDGTYTETYPSVTRDADGMAALFRRFSFPGGVPSHVAPETPGSIHEGGELGYALSHAFGAAFDNPGLVVAAVVGDGEAETGPLAGSWQSGRFLDPARDGAVLPILHLNGYKIAGPTVLARIPEADLLAQMRGHGYEPRVVSGDDPAAVHQEMAAALGACLDGLDAIQARARAGEEVADARWPMIVMRTPKGWTGPGSVDGDQVEGTWRSHQVPLTGVRDDPGHLRLLREWLEGYRPDELFDADGVPRPETVAVVPRPERRISANPRANGGLLLRDLVLPDIRDHAVEVAAPGTATSEATRVLGGYLRDVVAANPDNFRIMGPDETRSNRLGAVFEATDRAWSTGRLPTDRELAPDGRVMEVLSEHLCQGWLEGYLLTGRHGLFNSYEAFAHIVDSMLNQHAKWLKVSRGLPWRRPVASLNYLLSSHVWRQDHNGFSHQDPGFIDHVVNKKPEIVRVYLPPDANTLLSVTDHCLRSRDYVNVVVAGKQPGLDYLPMDEAVAHCARGAGIWEWAGTDGGADPDVVLACAGDVPTLEALAAADLLRRHLPDLRVRLVNVVDLMRLTNEGEHPHGMSDRQYDALFTPDKPVVFAFHGYPWLVHRLTYRRTGHANLHVRGYKEEGTTTTPFDMVMLNDLDRFHLVMDVIDRVPGLGVRAAGLRQRMLDERLRCRAHTREHGEDAPDIRDWTWER</sequence>
<dbReference type="Proteomes" id="UP000295281">
    <property type="component" value="Unassembled WGS sequence"/>
</dbReference>
<dbReference type="Pfam" id="PF03894">
    <property type="entry name" value="XFP"/>
    <property type="match status" value="1"/>
</dbReference>
<dbReference type="InterPro" id="IPR029061">
    <property type="entry name" value="THDP-binding"/>
</dbReference>
<keyword evidence="9" id="KW-1185">Reference proteome</keyword>
<evidence type="ECO:0000259" key="7">
    <source>
        <dbReference type="Pfam" id="PF09364"/>
    </source>
</evidence>
<evidence type="ECO:0000256" key="3">
    <source>
        <dbReference type="ARBA" id="ARBA00023052"/>
    </source>
</evidence>
<dbReference type="SUPFAM" id="SSF52518">
    <property type="entry name" value="Thiamin diphosphate-binding fold (THDP-binding)"/>
    <property type="match status" value="2"/>
</dbReference>
<feature type="domain" description="Xylulose 5-phosphate/Fructose 6-phosphate phosphoketolase N-terminal" evidence="7">
    <location>
        <begin position="15"/>
        <end position="376"/>
    </location>
</feature>
<keyword evidence="3 5" id="KW-0786">Thiamine pyrophosphate</keyword>
<dbReference type="InterPro" id="IPR005593">
    <property type="entry name" value="Xul5P/Fru6P_PKetolase"/>
</dbReference>
<evidence type="ECO:0000256" key="5">
    <source>
        <dbReference type="HAMAP-Rule" id="MF_01403"/>
    </source>
</evidence>
<evidence type="ECO:0000256" key="4">
    <source>
        <dbReference type="ARBA" id="ARBA00023239"/>
    </source>
</evidence>
<organism evidence="8 9">
    <name type="scientific">Actinorugispora endophytica</name>
    <dbReference type="NCBI Taxonomy" id="1605990"/>
    <lineage>
        <taxon>Bacteria</taxon>
        <taxon>Bacillati</taxon>
        <taxon>Actinomycetota</taxon>
        <taxon>Actinomycetes</taxon>
        <taxon>Streptosporangiales</taxon>
        <taxon>Nocardiopsidaceae</taxon>
        <taxon>Actinorugispora</taxon>
    </lineage>
</organism>
<dbReference type="Pfam" id="PF09363">
    <property type="entry name" value="XFP_C"/>
    <property type="match status" value="1"/>
</dbReference>
<comment type="cofactor">
    <cofactor evidence="1 5">
        <name>thiamine diphosphate</name>
        <dbReference type="ChEBI" id="CHEBI:58937"/>
    </cofactor>
</comment>
<evidence type="ECO:0000259" key="6">
    <source>
        <dbReference type="Pfam" id="PF09363"/>
    </source>
</evidence>
<dbReference type="InterPro" id="IPR023962">
    <property type="entry name" value="Phosphoketolase"/>
</dbReference>
<evidence type="ECO:0000256" key="1">
    <source>
        <dbReference type="ARBA" id="ARBA00001964"/>
    </source>
</evidence>
<dbReference type="OrthoDB" id="9768449at2"/>
<accession>A0A4R6V2N0</accession>
<dbReference type="InterPro" id="IPR018969">
    <property type="entry name" value="Xul5P/Fru6P_PKetolase_C"/>
</dbReference>
<dbReference type="GO" id="GO:0005975">
    <property type="term" value="P:carbohydrate metabolic process"/>
    <property type="evidence" value="ECO:0007669"/>
    <property type="project" value="InterPro"/>
</dbReference>
<dbReference type="EC" id="4.1.2.-" evidence="5"/>
<dbReference type="GO" id="GO:0016832">
    <property type="term" value="F:aldehyde-lyase activity"/>
    <property type="evidence" value="ECO:0007669"/>
    <property type="project" value="UniProtKB-UniRule"/>
</dbReference>
<dbReference type="InterPro" id="IPR018970">
    <property type="entry name" value="Xul5P/Fru6P_PKetolase_N"/>
</dbReference>
<dbReference type="HAMAP" id="MF_01403">
    <property type="entry name" value="Phosphoketolase"/>
    <property type="match status" value="1"/>
</dbReference>
<dbReference type="RefSeq" id="WP_133741029.1">
    <property type="nucleotide sequence ID" value="NZ_SNYN01000005.1"/>
</dbReference>
<comment type="caution">
    <text evidence="8">The sequence shown here is derived from an EMBL/GenBank/DDBJ whole genome shotgun (WGS) entry which is preliminary data.</text>
</comment>
<evidence type="ECO:0000256" key="2">
    <source>
        <dbReference type="ARBA" id="ARBA00005623"/>
    </source>
</evidence>
<name>A0A4R6V2N0_9ACTN</name>
<dbReference type="FunFam" id="3.40.50.970:FF:000091">
    <property type="entry name" value="Xylulose-5-phosphate/fructose-6-phosphate phosphoketolase"/>
    <property type="match status" value="1"/>
</dbReference>
<dbReference type="PIRSF" id="PIRSF017245">
    <property type="entry name" value="Phosphoketolase"/>
    <property type="match status" value="1"/>
</dbReference>
<dbReference type="NCBIfam" id="NF003621">
    <property type="entry name" value="PRK05261.1-6"/>
    <property type="match status" value="1"/>
</dbReference>
<dbReference type="InterPro" id="IPR019789">
    <property type="entry name" value="Xul5P/Fru6P_PKetolase_ThDP_BS"/>
</dbReference>
<dbReference type="PANTHER" id="PTHR31273:SF0">
    <property type="entry name" value="PHOSPHOKETOLASE-RELATED"/>
    <property type="match status" value="1"/>
</dbReference>
<keyword evidence="4 5" id="KW-0456">Lyase</keyword>
<proteinExistence type="inferred from homology"/>
<feature type="domain" description="Xylulose 5-phosphate/Fructose 6-phosphate phosphoketolase C-terminal" evidence="6">
    <location>
        <begin position="591"/>
        <end position="792"/>
    </location>
</feature>
<dbReference type="EMBL" id="SNYN01000005">
    <property type="protein sequence ID" value="TDQ52903.1"/>
    <property type="molecule type" value="Genomic_DNA"/>
</dbReference>
<dbReference type="NCBIfam" id="NF003617">
    <property type="entry name" value="PRK05261.1-2"/>
    <property type="match status" value="1"/>
</dbReference>
<dbReference type="InterPro" id="IPR009014">
    <property type="entry name" value="Transketo_C/PFOR_II"/>
</dbReference>
<dbReference type="PANTHER" id="PTHR31273">
    <property type="entry name" value="PHOSPHOKETOLASE-RELATED"/>
    <property type="match status" value="1"/>
</dbReference>
<dbReference type="PROSITE" id="PS60003">
    <property type="entry name" value="PHOSPHOKETOLASE_2"/>
    <property type="match status" value="1"/>
</dbReference>
<evidence type="ECO:0000313" key="9">
    <source>
        <dbReference type="Proteomes" id="UP000295281"/>
    </source>
</evidence>
<dbReference type="Pfam" id="PF09364">
    <property type="entry name" value="XFP_N"/>
    <property type="match status" value="1"/>
</dbReference>
<dbReference type="PROSITE" id="PS60002">
    <property type="entry name" value="PHOSPHOKETOLASE_1"/>
    <property type="match status" value="1"/>
</dbReference>
<comment type="similarity">
    <text evidence="2 5">Belongs to the XFP family.</text>
</comment>
<protein>
    <recommendedName>
        <fullName evidence="5">Probable phosphoketolase</fullName>
        <ecNumber evidence="5">4.1.2.-</ecNumber>
    </recommendedName>
</protein>
<dbReference type="Gene3D" id="3.40.50.920">
    <property type="match status" value="1"/>
</dbReference>
<dbReference type="AlphaFoldDB" id="A0A4R6V2N0"/>
<dbReference type="NCBIfam" id="NF003619">
    <property type="entry name" value="PRK05261.1-4"/>
    <property type="match status" value="1"/>
</dbReference>